<keyword evidence="2" id="KW-0732">Signal</keyword>
<feature type="signal peptide" evidence="2">
    <location>
        <begin position="1"/>
        <end position="24"/>
    </location>
</feature>
<evidence type="ECO:0000313" key="3">
    <source>
        <dbReference type="EMBL" id="MFD0871129.1"/>
    </source>
</evidence>
<evidence type="ECO:0000256" key="1">
    <source>
        <dbReference type="SAM" id="MobiDB-lite"/>
    </source>
</evidence>
<dbReference type="EMBL" id="JBHTIU010000074">
    <property type="protein sequence ID" value="MFD0871129.1"/>
    <property type="molecule type" value="Genomic_DNA"/>
</dbReference>
<reference evidence="4" key="1">
    <citation type="journal article" date="2019" name="Int. J. Syst. Evol. Microbiol.">
        <title>The Global Catalogue of Microorganisms (GCM) 10K type strain sequencing project: providing services to taxonomists for standard genome sequencing and annotation.</title>
        <authorList>
            <consortium name="The Broad Institute Genomics Platform"/>
            <consortium name="The Broad Institute Genome Sequencing Center for Infectious Disease"/>
            <person name="Wu L."/>
            <person name="Ma J."/>
        </authorList>
    </citation>
    <scope>NUCLEOTIDE SEQUENCE [LARGE SCALE GENOMIC DNA]</scope>
    <source>
        <strain evidence="4">CCUG 57263</strain>
    </source>
</reference>
<dbReference type="RefSeq" id="WP_144933914.1">
    <property type="nucleotide sequence ID" value="NZ_JBHTIU010000074.1"/>
</dbReference>
<dbReference type="InterPro" id="IPR050490">
    <property type="entry name" value="Bact_solute-bd_prot1"/>
</dbReference>
<keyword evidence="4" id="KW-1185">Reference proteome</keyword>
<gene>
    <name evidence="3" type="ORF">ACFQ03_18470</name>
</gene>
<evidence type="ECO:0000313" key="4">
    <source>
        <dbReference type="Proteomes" id="UP001597120"/>
    </source>
</evidence>
<feature type="chain" id="PRO_5045968411" evidence="2">
    <location>
        <begin position="25"/>
        <end position="538"/>
    </location>
</feature>
<dbReference type="PANTHER" id="PTHR43649:SF12">
    <property type="entry name" value="DIACETYLCHITOBIOSE BINDING PROTEIN DASA"/>
    <property type="match status" value="1"/>
</dbReference>
<name>A0ABW3DFW3_9BACL</name>
<dbReference type="Proteomes" id="UP001597120">
    <property type="component" value="Unassembled WGS sequence"/>
</dbReference>
<comment type="caution">
    <text evidence="3">The sequence shown here is derived from an EMBL/GenBank/DDBJ whole genome shotgun (WGS) entry which is preliminary data.</text>
</comment>
<dbReference type="PANTHER" id="PTHR43649">
    <property type="entry name" value="ARABINOSE-BINDING PROTEIN-RELATED"/>
    <property type="match status" value="1"/>
</dbReference>
<evidence type="ECO:0000256" key="2">
    <source>
        <dbReference type="SAM" id="SignalP"/>
    </source>
</evidence>
<dbReference type="InterPro" id="IPR006059">
    <property type="entry name" value="SBP"/>
</dbReference>
<feature type="region of interest" description="Disordered" evidence="1">
    <location>
        <begin position="25"/>
        <end position="44"/>
    </location>
</feature>
<organism evidence="3 4">
    <name type="scientific">Paenibacillus residui</name>
    <dbReference type="NCBI Taxonomy" id="629724"/>
    <lineage>
        <taxon>Bacteria</taxon>
        <taxon>Bacillati</taxon>
        <taxon>Bacillota</taxon>
        <taxon>Bacilli</taxon>
        <taxon>Bacillales</taxon>
        <taxon>Paenibacillaceae</taxon>
        <taxon>Paenibacillus</taxon>
    </lineage>
</organism>
<accession>A0ABW3DFW3</accession>
<dbReference type="SUPFAM" id="SSF53850">
    <property type="entry name" value="Periplasmic binding protein-like II"/>
    <property type="match status" value="1"/>
</dbReference>
<protein>
    <submittedName>
        <fullName evidence="3">Extracellular solute-binding protein</fullName>
    </submittedName>
</protein>
<dbReference type="PROSITE" id="PS51257">
    <property type="entry name" value="PROKAR_LIPOPROTEIN"/>
    <property type="match status" value="1"/>
</dbReference>
<dbReference type="Gene3D" id="3.40.190.10">
    <property type="entry name" value="Periplasmic binding protein-like II"/>
    <property type="match status" value="2"/>
</dbReference>
<proteinExistence type="predicted"/>
<sequence>MQRRRSKWMTAGMLPALAMTVVMSGCSGGGSQQQGQEPGSKKKENITVSVYDRGLVPESEGTIEKNRWTEWINENGPANVKFVAIPRNDATAKLTTLFASGSAPDLIFEYSNTLRDQLYSQKQLLSVDDLIEKHSTTYKKLLEEYPLLKSVATMPDGKMYSFGKINGLQTNHALYLRADWLKQVNKEVPKTTEELYEVLKAFTEQDPDGNGIQDTYGTSLAYITSHIINAMFQNVRWVVEDGQLVRDWERAKAATEFRKRLYDEGLVDKDFLTDKGGQKAQQDWVNGKIGMWGGQTNGPAWFQIYESLKKNNPSAEVIVIPLPESPFGQFSPTIQNPVQLTAMINAQAKNPEAVMEYIDFISSESAGKTLKYGLEGTHSTQGSNGCQTFVDKDKAKELSYTDDFRMLYSPVLEGKCGKYEETLNQDIPVEKEFYDLVKMADEAYLTPERPIADITHGEHMPTPPEDIQMIVSSVNKQIDDLWNKAIVSGPSYTADQAMTEAKTLWDKAGGKQVEEWYAKWYSENKDTALLRDKLYEFK</sequence>
<dbReference type="Pfam" id="PF01547">
    <property type="entry name" value="SBP_bac_1"/>
    <property type="match status" value="1"/>
</dbReference>